<dbReference type="EMBL" id="LT607412">
    <property type="protein sequence ID" value="SCE93873.1"/>
    <property type="molecule type" value="Genomic_DNA"/>
</dbReference>
<keyword evidence="3" id="KW-1185">Reference proteome</keyword>
<evidence type="ECO:0000313" key="2">
    <source>
        <dbReference type="EMBL" id="SCE93873.1"/>
    </source>
</evidence>
<evidence type="ECO:0000313" key="3">
    <source>
        <dbReference type="Proteomes" id="UP000198243"/>
    </source>
</evidence>
<dbReference type="OrthoDB" id="192368at2"/>
<dbReference type="Pfam" id="PF08818">
    <property type="entry name" value="DUF1801"/>
    <property type="match status" value="1"/>
</dbReference>
<organism evidence="2 3">
    <name type="scientific">Micromonospora coriariae</name>
    <dbReference type="NCBI Taxonomy" id="285665"/>
    <lineage>
        <taxon>Bacteria</taxon>
        <taxon>Bacillati</taxon>
        <taxon>Actinomycetota</taxon>
        <taxon>Actinomycetes</taxon>
        <taxon>Micromonosporales</taxon>
        <taxon>Micromonosporaceae</taxon>
        <taxon>Micromonospora</taxon>
    </lineage>
</organism>
<feature type="domain" description="YdhG-like" evidence="1">
    <location>
        <begin position="15"/>
        <end position="111"/>
    </location>
</feature>
<dbReference type="RefSeq" id="WP_089019071.1">
    <property type="nucleotide sequence ID" value="NZ_LT607412.1"/>
</dbReference>
<dbReference type="SUPFAM" id="SSF159888">
    <property type="entry name" value="YdhG-like"/>
    <property type="match status" value="1"/>
</dbReference>
<proteinExistence type="predicted"/>
<name>A0A1C4WCD8_9ACTN</name>
<evidence type="ECO:0000259" key="1">
    <source>
        <dbReference type="Pfam" id="PF08818"/>
    </source>
</evidence>
<dbReference type="AlphaFoldDB" id="A0A1C4WCD8"/>
<reference evidence="3" key="1">
    <citation type="submission" date="2016-06" db="EMBL/GenBank/DDBJ databases">
        <authorList>
            <person name="Varghese N."/>
            <person name="Submissions Spin"/>
        </authorList>
    </citation>
    <scope>NUCLEOTIDE SEQUENCE [LARGE SCALE GENOMIC DNA]</scope>
    <source>
        <strain evidence="3">DSM 44875</strain>
    </source>
</reference>
<dbReference type="Proteomes" id="UP000198243">
    <property type="component" value="Chromosome I"/>
</dbReference>
<gene>
    <name evidence="2" type="ORF">GA0070607_3437</name>
</gene>
<protein>
    <recommendedName>
        <fullName evidence="1">YdhG-like domain-containing protein</fullName>
    </recommendedName>
</protein>
<sequence length="117" mass="12418">MSIDDYLAGLAGPLREIGEKLTPVIADALPGATGAMWHGHPVWSLGGRPGQRPVCLVKGYGSYVTFGLWRGQEIVDRSGRLVPAARAMAVVKLHGVADIDPALFTDWLRAAAALEEA</sequence>
<accession>A0A1C4WCD8</accession>
<dbReference type="InterPro" id="IPR014922">
    <property type="entry name" value="YdhG-like"/>
</dbReference>